<name>A0A645AZC6_9ZZZZ</name>
<comment type="caution">
    <text evidence="1">The sequence shown here is derived from an EMBL/GenBank/DDBJ whole genome shotgun (WGS) entry which is preliminary data.</text>
</comment>
<proteinExistence type="predicted"/>
<dbReference type="AlphaFoldDB" id="A0A645AZC6"/>
<dbReference type="EMBL" id="VSSQ01016802">
    <property type="protein sequence ID" value="MPM58509.1"/>
    <property type="molecule type" value="Genomic_DNA"/>
</dbReference>
<sequence length="58" mass="6715">MRVKLAVGTAVTSIYKDCCEMYDIHTNLTKRIPDAQTVREVRSWTFEASRQCKSITDF</sequence>
<accession>A0A645AZC6</accession>
<reference evidence="1" key="1">
    <citation type="submission" date="2019-08" db="EMBL/GenBank/DDBJ databases">
        <authorList>
            <person name="Kucharzyk K."/>
            <person name="Murdoch R.W."/>
            <person name="Higgins S."/>
            <person name="Loffler F."/>
        </authorList>
    </citation>
    <scope>NUCLEOTIDE SEQUENCE</scope>
</reference>
<gene>
    <name evidence="1" type="ORF">SDC9_105340</name>
</gene>
<organism evidence="1">
    <name type="scientific">bioreactor metagenome</name>
    <dbReference type="NCBI Taxonomy" id="1076179"/>
    <lineage>
        <taxon>unclassified sequences</taxon>
        <taxon>metagenomes</taxon>
        <taxon>ecological metagenomes</taxon>
    </lineage>
</organism>
<evidence type="ECO:0000313" key="1">
    <source>
        <dbReference type="EMBL" id="MPM58509.1"/>
    </source>
</evidence>
<protein>
    <submittedName>
        <fullName evidence="1">Uncharacterized protein</fullName>
    </submittedName>
</protein>